<dbReference type="RefSeq" id="WP_019620852.1">
    <property type="nucleotide sequence ID" value="NZ_AP014545.1"/>
</dbReference>
<name>A0A7R6PEK3_9GAMM</name>
<dbReference type="PANTHER" id="PTHR32552:SF68">
    <property type="entry name" value="FERRICHROME OUTER MEMBRANE TRANSPORTER_PHAGE RECEPTOR"/>
    <property type="match status" value="1"/>
</dbReference>
<evidence type="ECO:0000256" key="5">
    <source>
        <dbReference type="ARBA" id="ARBA00022692"/>
    </source>
</evidence>
<keyword evidence="19" id="KW-1185">Reference proteome</keyword>
<keyword evidence="5 12" id="KW-0812">Transmembrane</keyword>
<evidence type="ECO:0000256" key="7">
    <source>
        <dbReference type="ARBA" id="ARBA00023004"/>
    </source>
</evidence>
<evidence type="ECO:0000256" key="10">
    <source>
        <dbReference type="ARBA" id="ARBA00023136"/>
    </source>
</evidence>
<evidence type="ECO:0000256" key="11">
    <source>
        <dbReference type="ARBA" id="ARBA00023237"/>
    </source>
</evidence>
<evidence type="ECO:0000256" key="14">
    <source>
        <dbReference type="RuleBase" id="RU003357"/>
    </source>
</evidence>
<keyword evidence="11 12" id="KW-0998">Cell outer membrane</keyword>
<evidence type="ECO:0000256" key="6">
    <source>
        <dbReference type="ARBA" id="ARBA00022729"/>
    </source>
</evidence>
<dbReference type="InterPro" id="IPR000531">
    <property type="entry name" value="Beta-barrel_TonB"/>
</dbReference>
<dbReference type="InterPro" id="IPR012910">
    <property type="entry name" value="Plug_dom"/>
</dbReference>
<dbReference type="InterPro" id="IPR010917">
    <property type="entry name" value="TonB_rcpt_CS"/>
</dbReference>
<evidence type="ECO:0000256" key="4">
    <source>
        <dbReference type="ARBA" id="ARBA00022496"/>
    </source>
</evidence>
<evidence type="ECO:0000256" key="8">
    <source>
        <dbReference type="ARBA" id="ARBA00023065"/>
    </source>
</evidence>
<dbReference type="Pfam" id="PF00593">
    <property type="entry name" value="TonB_dep_Rec_b-barrel"/>
    <property type="match status" value="1"/>
</dbReference>
<dbReference type="InterPro" id="IPR037066">
    <property type="entry name" value="Plug_dom_sf"/>
</dbReference>
<dbReference type="Gene3D" id="2.40.170.20">
    <property type="entry name" value="TonB-dependent receptor, beta-barrel domain"/>
    <property type="match status" value="1"/>
</dbReference>
<keyword evidence="7" id="KW-0408">Iron</keyword>
<dbReference type="Gene3D" id="2.170.130.10">
    <property type="entry name" value="TonB-dependent receptor, plug domain"/>
    <property type="match status" value="1"/>
</dbReference>
<dbReference type="EMBL" id="AP014545">
    <property type="protein sequence ID" value="BBB24972.1"/>
    <property type="molecule type" value="Genomic_DNA"/>
</dbReference>
<evidence type="ECO:0000256" key="15">
    <source>
        <dbReference type="SAM" id="SignalP"/>
    </source>
</evidence>
<dbReference type="OrthoDB" id="6127007at2"/>
<evidence type="ECO:0000256" key="12">
    <source>
        <dbReference type="PROSITE-ProRule" id="PRU01360"/>
    </source>
</evidence>
<keyword evidence="2 12" id="KW-0813">Transport</keyword>
<evidence type="ECO:0000256" key="9">
    <source>
        <dbReference type="ARBA" id="ARBA00023077"/>
    </source>
</evidence>
<dbReference type="KEGG" id="ajp:AMJAP_0373"/>
<dbReference type="CDD" id="cd01347">
    <property type="entry name" value="ligand_gated_channel"/>
    <property type="match status" value="1"/>
</dbReference>
<dbReference type="AlphaFoldDB" id="A0A7R6PEK3"/>
<dbReference type="PROSITE" id="PS52016">
    <property type="entry name" value="TONB_DEPENDENT_REC_3"/>
    <property type="match status" value="1"/>
</dbReference>
<comment type="subcellular location">
    <subcellularLocation>
        <location evidence="1 12">Cell outer membrane</location>
        <topology evidence="1 12">Multi-pass membrane protein</topology>
    </subcellularLocation>
</comment>
<dbReference type="InterPro" id="IPR039426">
    <property type="entry name" value="TonB-dep_rcpt-like"/>
</dbReference>
<gene>
    <name evidence="18" type="ORF">AMJAP_0373</name>
</gene>
<proteinExistence type="inferred from homology"/>
<dbReference type="SUPFAM" id="SSF56935">
    <property type="entry name" value="Porins"/>
    <property type="match status" value="1"/>
</dbReference>
<feature type="signal peptide" evidence="15">
    <location>
        <begin position="1"/>
        <end position="28"/>
    </location>
</feature>
<sequence length="712" mass="80039">MDKYPKQFRCCQLAICIATTLTSIHVQAEETAVSDIITVTATRTERTSAEVPESISIIDQERLEQEKMFNIADALKGTPGVLIQSTSGGSSSRLIVRGAGLKAQYGIREIMVLRDGVPITDPDSFTRMDFIDTQDIEQIEVSKGPANIYATGSTGGAIHILSKSVFDNRRDQLRLGFGDQGTRNLHLRKSYTSDEGNALAFTASHRAQENGWRRHNEYESNQFSIKGGILPTDNSELEIELSLTQSEMNLPGTMDEAQFHQFKRTGEQRDNNSAFKNSARDSDIIFFNSRLTVELDDLTLRPRIYYNHWSHFHPVTGAINVNPGVDIFGTDLELDYSHHLVGEDNLVSGVTFRQDRTDNARKYAYADILTAGPRIISTLSDRKGELLEKQDELNTVYGFFLQENLRPTDHLLIDAGFRFDRIKIEQDTWSSDTAYNYGMGNYLTIPGSGGNTSLSRSFNLFSPRIGASYKLNNNFTLFGNIAQGEQVPFSSELESNIDLLSATNRTVEVGLKGRAAAWQFDLSAYATEVKDEIIQVRTDGETLYQNAGKTDKKGLEFSGTVQVLKQTIPGELQLGLNYAYSDYHYDEFSEVVYLGRTPTNFDRSGNQLPYIPEHYYSLNLNYQHPNGIKLRVQADSWGEYYLDNANTETYNGYDFVTSAILGYSIGPHDINLNIQNLFDKRYAVEVKKDTRGDKSYSPGAPRSLMLSYSYQF</sequence>
<accession>A0A7R6PEK3</accession>
<keyword evidence="3 12" id="KW-1134">Transmembrane beta strand</keyword>
<evidence type="ECO:0000259" key="17">
    <source>
        <dbReference type="Pfam" id="PF07715"/>
    </source>
</evidence>
<keyword evidence="8" id="KW-0406">Ion transport</keyword>
<feature type="domain" description="TonB-dependent receptor-like beta-barrel" evidence="16">
    <location>
        <begin position="268"/>
        <end position="677"/>
    </location>
</feature>
<protein>
    <submittedName>
        <fullName evidence="18">Iron complex outermembrane recepter protein</fullName>
    </submittedName>
</protein>
<evidence type="ECO:0000313" key="18">
    <source>
        <dbReference type="EMBL" id="BBB24972.1"/>
    </source>
</evidence>
<evidence type="ECO:0000256" key="13">
    <source>
        <dbReference type="PROSITE-ProRule" id="PRU10144"/>
    </source>
</evidence>
<dbReference type="PANTHER" id="PTHR32552">
    <property type="entry name" value="FERRICHROME IRON RECEPTOR-RELATED"/>
    <property type="match status" value="1"/>
</dbReference>
<evidence type="ECO:0000313" key="19">
    <source>
        <dbReference type="Proteomes" id="UP000595663"/>
    </source>
</evidence>
<dbReference type="GO" id="GO:0009279">
    <property type="term" value="C:cell outer membrane"/>
    <property type="evidence" value="ECO:0007669"/>
    <property type="project" value="UniProtKB-SubCell"/>
</dbReference>
<evidence type="ECO:0000256" key="2">
    <source>
        <dbReference type="ARBA" id="ARBA00022448"/>
    </source>
</evidence>
<dbReference type="GO" id="GO:0015344">
    <property type="term" value="F:siderophore uptake transmembrane transporter activity"/>
    <property type="evidence" value="ECO:0007669"/>
    <property type="project" value="TreeGrafter"/>
</dbReference>
<keyword evidence="6 15" id="KW-0732">Signal</keyword>
<evidence type="ECO:0000256" key="3">
    <source>
        <dbReference type="ARBA" id="ARBA00022452"/>
    </source>
</evidence>
<dbReference type="PROSITE" id="PS01156">
    <property type="entry name" value="TONB_DEPENDENT_REC_2"/>
    <property type="match status" value="1"/>
</dbReference>
<evidence type="ECO:0000259" key="16">
    <source>
        <dbReference type="Pfam" id="PF00593"/>
    </source>
</evidence>
<dbReference type="Pfam" id="PF07715">
    <property type="entry name" value="Plug"/>
    <property type="match status" value="1"/>
</dbReference>
<comment type="similarity">
    <text evidence="12 14">Belongs to the TonB-dependent receptor family.</text>
</comment>
<reference evidence="18 19" key="1">
    <citation type="journal article" date="2008" name="Int. J. Syst. Evol. Microbiol.">
        <title>Amphritea japonica sp. nov. and Amphritea balenae sp. nov., isolated from the sediment adjacent to sperm whale carcasses off Kagoshima, Japan.</title>
        <authorList>
            <person name="Miyazaki M."/>
            <person name="Nogi Y."/>
            <person name="Fujiwara Y."/>
            <person name="Kawato M."/>
            <person name="Nagahama T."/>
            <person name="Kubokawa K."/>
            <person name="Horikoshi K."/>
        </authorList>
    </citation>
    <scope>NUCLEOTIDE SEQUENCE [LARGE SCALE GENOMIC DNA]</scope>
    <source>
        <strain evidence="18 19">ATCC BAA-1530</strain>
    </source>
</reference>
<organism evidence="18 19">
    <name type="scientific">Amphritea japonica ATCC BAA-1530</name>
    <dbReference type="NCBI Taxonomy" id="1278309"/>
    <lineage>
        <taxon>Bacteria</taxon>
        <taxon>Pseudomonadati</taxon>
        <taxon>Pseudomonadota</taxon>
        <taxon>Gammaproteobacteria</taxon>
        <taxon>Oceanospirillales</taxon>
        <taxon>Oceanospirillaceae</taxon>
        <taxon>Amphritea</taxon>
    </lineage>
</organism>
<evidence type="ECO:0000256" key="1">
    <source>
        <dbReference type="ARBA" id="ARBA00004571"/>
    </source>
</evidence>
<feature type="short sequence motif" description="TonB C-terminal box" evidence="13">
    <location>
        <begin position="695"/>
        <end position="712"/>
    </location>
</feature>
<feature type="chain" id="PRO_5032755577" evidence="15">
    <location>
        <begin position="29"/>
        <end position="712"/>
    </location>
</feature>
<feature type="domain" description="TonB-dependent receptor plug" evidence="17">
    <location>
        <begin position="49"/>
        <end position="157"/>
    </location>
</feature>
<keyword evidence="10 12" id="KW-0472">Membrane</keyword>
<dbReference type="InterPro" id="IPR036942">
    <property type="entry name" value="Beta-barrel_TonB_sf"/>
</dbReference>
<dbReference type="Proteomes" id="UP000595663">
    <property type="component" value="Chromosome"/>
</dbReference>
<keyword evidence="4" id="KW-0410">Iron transport</keyword>
<keyword evidence="9 14" id="KW-0798">TonB box</keyword>